<name>A0A3P6D3N9_BRAOL</name>
<organism evidence="1">
    <name type="scientific">Brassica oleracea</name>
    <name type="common">Wild cabbage</name>
    <dbReference type="NCBI Taxonomy" id="3712"/>
    <lineage>
        <taxon>Eukaryota</taxon>
        <taxon>Viridiplantae</taxon>
        <taxon>Streptophyta</taxon>
        <taxon>Embryophyta</taxon>
        <taxon>Tracheophyta</taxon>
        <taxon>Spermatophyta</taxon>
        <taxon>Magnoliopsida</taxon>
        <taxon>eudicotyledons</taxon>
        <taxon>Gunneridae</taxon>
        <taxon>Pentapetalae</taxon>
        <taxon>rosids</taxon>
        <taxon>malvids</taxon>
        <taxon>Brassicales</taxon>
        <taxon>Brassicaceae</taxon>
        <taxon>Brassiceae</taxon>
        <taxon>Brassica</taxon>
    </lineage>
</organism>
<dbReference type="AlphaFoldDB" id="A0A3P6D3N9"/>
<dbReference type="EMBL" id="LR031874">
    <property type="protein sequence ID" value="VDD25643.1"/>
    <property type="molecule type" value="Genomic_DNA"/>
</dbReference>
<protein>
    <submittedName>
        <fullName evidence="1">Uncharacterized protein</fullName>
    </submittedName>
</protein>
<proteinExistence type="predicted"/>
<sequence>MGETVAEIDESHFQKKKKKKKSMNLISFKPTFHVVTVKKECGADCRRRYDSILTHPLNMPANLLYRLWGHETVERWYH</sequence>
<evidence type="ECO:0000313" key="1">
    <source>
        <dbReference type="EMBL" id="VDD25643.1"/>
    </source>
</evidence>
<reference evidence="1" key="1">
    <citation type="submission" date="2018-11" db="EMBL/GenBank/DDBJ databases">
        <authorList>
            <consortium name="Genoscope - CEA"/>
            <person name="William W."/>
        </authorList>
    </citation>
    <scope>NUCLEOTIDE SEQUENCE</scope>
</reference>
<accession>A0A3P6D3N9</accession>
<gene>
    <name evidence="1" type="ORF">BOLC2T10968H</name>
</gene>